<dbReference type="Pfam" id="PF22099">
    <property type="entry name" value="MRS2-like"/>
    <property type="match status" value="1"/>
</dbReference>
<evidence type="ECO:0000256" key="6">
    <source>
        <dbReference type="RuleBase" id="RU366041"/>
    </source>
</evidence>
<protein>
    <recommendedName>
        <fullName evidence="6">Magnesium transporter</fullName>
    </recommendedName>
</protein>
<feature type="transmembrane region" description="Helical" evidence="6">
    <location>
        <begin position="356"/>
        <end position="377"/>
    </location>
</feature>
<dbReference type="SUPFAM" id="SSF144083">
    <property type="entry name" value="Magnesium transport protein CorA, transmembrane region"/>
    <property type="match status" value="1"/>
</dbReference>
<keyword evidence="6" id="KW-0813">Transport</keyword>
<comment type="subcellular location">
    <subcellularLocation>
        <location evidence="1 6">Membrane</location>
        <topology evidence="1 6">Multi-pass membrane protein</topology>
    </subcellularLocation>
</comment>
<name>A0AAV8U8N8_9ROSI</name>
<evidence type="ECO:0000313" key="9">
    <source>
        <dbReference type="Proteomes" id="UP001159364"/>
    </source>
</evidence>
<dbReference type="InterPro" id="IPR039204">
    <property type="entry name" value="MRS2-like"/>
</dbReference>
<keyword evidence="3 6" id="KW-0812">Transmembrane</keyword>
<dbReference type="PANTHER" id="PTHR13890:SF39">
    <property type="entry name" value="MAGNESIUM TRANSPORTER MRS2-5"/>
    <property type="match status" value="1"/>
</dbReference>
<dbReference type="Gene3D" id="1.20.58.340">
    <property type="entry name" value="Magnesium transport protein CorA, transmembrane region"/>
    <property type="match status" value="2"/>
</dbReference>
<gene>
    <name evidence="8" type="ORF">K2173_016990</name>
</gene>
<evidence type="ECO:0000256" key="4">
    <source>
        <dbReference type="ARBA" id="ARBA00022989"/>
    </source>
</evidence>
<dbReference type="InterPro" id="IPR002523">
    <property type="entry name" value="MgTranspt_CorA/ZnTranspt_ZntB"/>
</dbReference>
<evidence type="ECO:0000256" key="5">
    <source>
        <dbReference type="ARBA" id="ARBA00023136"/>
    </source>
</evidence>
<comment type="similarity">
    <text evidence="2 6">Belongs to the CorA metal ion transporter (MIT) (TC 1.A.35.5) family.</text>
</comment>
<feature type="transmembrane region" description="Helical" evidence="6">
    <location>
        <begin position="389"/>
        <end position="412"/>
    </location>
</feature>
<keyword evidence="6" id="KW-0460">Magnesium</keyword>
<dbReference type="GO" id="GO:0015095">
    <property type="term" value="F:magnesium ion transmembrane transporter activity"/>
    <property type="evidence" value="ECO:0007669"/>
    <property type="project" value="TreeGrafter"/>
</dbReference>
<keyword evidence="4 6" id="KW-1133">Transmembrane helix</keyword>
<dbReference type="EMBL" id="JAIWQS010000001">
    <property type="protein sequence ID" value="KAJ8774544.1"/>
    <property type="molecule type" value="Genomic_DNA"/>
</dbReference>
<comment type="function">
    <text evidence="6">Magnesium transporter that may mediate the influx of magnesium.</text>
</comment>
<dbReference type="FunFam" id="2.40.128.330:FF:000001">
    <property type="entry name" value="Magnesium transporter MRS2-1"/>
    <property type="match status" value="1"/>
</dbReference>
<dbReference type="CDD" id="cd12823">
    <property type="entry name" value="Mrs2_Mfm1p-like"/>
    <property type="match status" value="1"/>
</dbReference>
<keyword evidence="6" id="KW-0406">Ion transport</keyword>
<dbReference type="AlphaFoldDB" id="A0AAV8U8N8"/>
<proteinExistence type="inferred from homology"/>
<sequence>MEEARKPLLSSYLPEFRSSHNTGSLNFDVHGNRGSAFPGLKKRGQGHGNRSWIKIDQDGNSKVLELDKATIMRHCSLPARDLRLLDPIFIYPSSILGREKAIVVNLEQIRCIITADEVILMNSLDSCVVQYNSEFCKRLQTRKDQAEDLPFEFRALELALELACMSLDSQVKELEIEIYPVLDELTSSINTLNLERVRRLKAHLLALTQRVQKVRDEIEHLMDDDGDMAEMYLTEKKQRSEVYSPSGLCIQNDVSSQRRAVSKSAPASPVRTISGCQKLQRAYSTVASMSKQGSLTSSSSYSENIDQLEMLLEAYFVAIDNTLSKLFSLKEYVDDTEDLINIKLGNVQNQLIKFELLLTAATFVATLFAVVTGVFGMNFEASIFDFPYAFNWVIIITGAVSAVLYFSLLLYLKHKKLFPL</sequence>
<dbReference type="Proteomes" id="UP001159364">
    <property type="component" value="Linkage Group LG01"/>
</dbReference>
<evidence type="ECO:0000256" key="1">
    <source>
        <dbReference type="ARBA" id="ARBA00004141"/>
    </source>
</evidence>
<keyword evidence="9" id="KW-1185">Reference proteome</keyword>
<organism evidence="8 9">
    <name type="scientific">Erythroxylum novogranatense</name>
    <dbReference type="NCBI Taxonomy" id="1862640"/>
    <lineage>
        <taxon>Eukaryota</taxon>
        <taxon>Viridiplantae</taxon>
        <taxon>Streptophyta</taxon>
        <taxon>Embryophyta</taxon>
        <taxon>Tracheophyta</taxon>
        <taxon>Spermatophyta</taxon>
        <taxon>Magnoliopsida</taxon>
        <taxon>eudicotyledons</taxon>
        <taxon>Gunneridae</taxon>
        <taxon>Pentapetalae</taxon>
        <taxon>rosids</taxon>
        <taxon>fabids</taxon>
        <taxon>Malpighiales</taxon>
        <taxon>Erythroxylaceae</taxon>
        <taxon>Erythroxylum</taxon>
    </lineage>
</organism>
<dbReference type="Gene3D" id="2.40.128.330">
    <property type="match status" value="1"/>
</dbReference>
<dbReference type="InterPro" id="IPR045863">
    <property type="entry name" value="CorA_TM1_TM2"/>
</dbReference>
<keyword evidence="5 6" id="KW-0472">Membrane</keyword>
<dbReference type="GO" id="GO:0016020">
    <property type="term" value="C:membrane"/>
    <property type="evidence" value="ECO:0007669"/>
    <property type="project" value="UniProtKB-SubCell"/>
</dbReference>
<keyword evidence="7" id="KW-0175">Coiled coil</keyword>
<feature type="coiled-coil region" evidence="7">
    <location>
        <begin position="197"/>
        <end position="224"/>
    </location>
</feature>
<dbReference type="Pfam" id="PF01544">
    <property type="entry name" value="CorA"/>
    <property type="match status" value="1"/>
</dbReference>
<reference evidence="8 9" key="1">
    <citation type="submission" date="2021-09" db="EMBL/GenBank/DDBJ databases">
        <title>Genomic insights and catalytic innovation underlie evolution of tropane alkaloids biosynthesis.</title>
        <authorList>
            <person name="Wang Y.-J."/>
            <person name="Tian T."/>
            <person name="Huang J.-P."/>
            <person name="Huang S.-X."/>
        </authorList>
    </citation>
    <scope>NUCLEOTIDE SEQUENCE [LARGE SCALE GENOMIC DNA]</scope>
    <source>
        <strain evidence="8">KIB-2018</strain>
        <tissue evidence="8">Leaf</tissue>
    </source>
</reference>
<dbReference type="PANTHER" id="PTHR13890">
    <property type="entry name" value="RNA SPLICING PROTEIN MRS2, MITOCHONDRIAL"/>
    <property type="match status" value="1"/>
</dbReference>
<evidence type="ECO:0000256" key="7">
    <source>
        <dbReference type="SAM" id="Coils"/>
    </source>
</evidence>
<evidence type="ECO:0000256" key="3">
    <source>
        <dbReference type="ARBA" id="ARBA00022692"/>
    </source>
</evidence>
<comment type="caution">
    <text evidence="8">The sequence shown here is derived from an EMBL/GenBank/DDBJ whole genome shotgun (WGS) entry which is preliminary data.</text>
</comment>
<evidence type="ECO:0000313" key="8">
    <source>
        <dbReference type="EMBL" id="KAJ8774544.1"/>
    </source>
</evidence>
<accession>A0AAV8U8N8</accession>
<evidence type="ECO:0000256" key="2">
    <source>
        <dbReference type="ARBA" id="ARBA00007535"/>
    </source>
</evidence>